<feature type="domain" description="Tyr recombinase" evidence="6">
    <location>
        <begin position="181"/>
        <end position="384"/>
    </location>
</feature>
<dbReference type="Gene3D" id="1.10.443.10">
    <property type="entry name" value="Intergrase catalytic core"/>
    <property type="match status" value="1"/>
</dbReference>
<dbReference type="RefSeq" id="WP_286055967.1">
    <property type="nucleotide sequence ID" value="NZ_JASVWF010000007.1"/>
</dbReference>
<evidence type="ECO:0000313" key="9">
    <source>
        <dbReference type="Proteomes" id="UP001231924"/>
    </source>
</evidence>
<evidence type="ECO:0000259" key="7">
    <source>
        <dbReference type="PROSITE" id="PS51900"/>
    </source>
</evidence>
<dbReference type="EMBL" id="JASVWF010000007">
    <property type="protein sequence ID" value="MDL5159383.1"/>
    <property type="molecule type" value="Genomic_DNA"/>
</dbReference>
<dbReference type="Pfam" id="PF00589">
    <property type="entry name" value="Phage_integrase"/>
    <property type="match status" value="1"/>
</dbReference>
<dbReference type="InterPro" id="IPR010998">
    <property type="entry name" value="Integrase_recombinase_N"/>
</dbReference>
<evidence type="ECO:0000256" key="5">
    <source>
        <dbReference type="PROSITE-ProRule" id="PRU01248"/>
    </source>
</evidence>
<evidence type="ECO:0000313" key="8">
    <source>
        <dbReference type="EMBL" id="MDL5159383.1"/>
    </source>
</evidence>
<evidence type="ECO:0000256" key="4">
    <source>
        <dbReference type="ARBA" id="ARBA00023172"/>
    </source>
</evidence>
<protein>
    <submittedName>
        <fullName evidence="8">Tyrosine-type recombinase/integrase</fullName>
    </submittedName>
</protein>
<keyword evidence="4" id="KW-0233">DNA recombination</keyword>
<dbReference type="PANTHER" id="PTHR30629">
    <property type="entry name" value="PROPHAGE INTEGRASE"/>
    <property type="match status" value="1"/>
</dbReference>
<dbReference type="Pfam" id="PF22022">
    <property type="entry name" value="Phage_int_M"/>
    <property type="match status" value="1"/>
</dbReference>
<name>A0ABT7MFD2_9PSEU</name>
<dbReference type="InterPro" id="IPR013762">
    <property type="entry name" value="Integrase-like_cat_sf"/>
</dbReference>
<organism evidence="8 9">
    <name type="scientific">Actinomycetospora termitidis</name>
    <dbReference type="NCBI Taxonomy" id="3053470"/>
    <lineage>
        <taxon>Bacteria</taxon>
        <taxon>Bacillati</taxon>
        <taxon>Actinomycetota</taxon>
        <taxon>Actinomycetes</taxon>
        <taxon>Pseudonocardiales</taxon>
        <taxon>Pseudonocardiaceae</taxon>
        <taxon>Actinomycetospora</taxon>
    </lineage>
</organism>
<reference evidence="8 9" key="1">
    <citation type="submission" date="2023-06" db="EMBL/GenBank/DDBJ databases">
        <title>Actinomycetospora Odt1-22.</title>
        <authorList>
            <person name="Supong K."/>
        </authorList>
    </citation>
    <scope>NUCLEOTIDE SEQUENCE [LARGE SCALE GENOMIC DNA]</scope>
    <source>
        <strain evidence="8 9">Odt1-22</strain>
    </source>
</reference>
<dbReference type="InterPro" id="IPR050808">
    <property type="entry name" value="Phage_Integrase"/>
</dbReference>
<dbReference type="Gene3D" id="1.10.150.130">
    <property type="match status" value="1"/>
</dbReference>
<dbReference type="PROSITE" id="PS51900">
    <property type="entry name" value="CB"/>
    <property type="match status" value="1"/>
</dbReference>
<gene>
    <name evidence="8" type="ORF">QRT03_25680</name>
</gene>
<evidence type="ECO:0000256" key="1">
    <source>
        <dbReference type="ARBA" id="ARBA00008857"/>
    </source>
</evidence>
<comment type="caution">
    <text evidence="8">The sequence shown here is derived from an EMBL/GenBank/DDBJ whole genome shotgun (WGS) entry which is preliminary data.</text>
</comment>
<evidence type="ECO:0000256" key="3">
    <source>
        <dbReference type="ARBA" id="ARBA00023125"/>
    </source>
</evidence>
<dbReference type="Proteomes" id="UP001231924">
    <property type="component" value="Unassembled WGS sequence"/>
</dbReference>
<accession>A0ABT7MFD2</accession>
<dbReference type="InterPro" id="IPR044068">
    <property type="entry name" value="CB"/>
</dbReference>
<evidence type="ECO:0000256" key="2">
    <source>
        <dbReference type="ARBA" id="ARBA00022908"/>
    </source>
</evidence>
<sequence>MPGRLALDLGAHSDITVTEKPDGTWRARCSYRHRRTGKVTRPEAFGASKTAARRALQAKLEKLGDGTDPAARTVRVRTLAEQWLAGVDRDADDDLLSPNTARTYRSVWRNHLEPRVGDLQAGELTAARIDTALAEIAARSRDNAKLARQVIGSVAKAAVKAEALTHNPMPSIDRLRGARRADPKALDRDQVAHLLLELAKSQYARDRELPDIVLWMLATSERIGNALAARLDRIDLAARTADVGPIVIRVKGRGLVIRGEGAQGDGSKTRSRTIGLPNAAVRMVRSRVLQLGGAQEGLLFPNARGDGPLDPTTVGKWMRHALNEAGYEWVTPHVFRKTVASTLDAARLTPREVSDRLGHSRTEITQQHYMKRRADSAEATAAIDALLGDDDRGHLRVVGETGPFPS</sequence>
<proteinExistence type="inferred from homology"/>
<dbReference type="InterPro" id="IPR002104">
    <property type="entry name" value="Integrase_catalytic"/>
</dbReference>
<dbReference type="InterPro" id="IPR053876">
    <property type="entry name" value="Phage_int_M"/>
</dbReference>
<dbReference type="PROSITE" id="PS51898">
    <property type="entry name" value="TYR_RECOMBINASE"/>
    <property type="match status" value="1"/>
</dbReference>
<dbReference type="SUPFAM" id="SSF56349">
    <property type="entry name" value="DNA breaking-rejoining enzymes"/>
    <property type="match status" value="1"/>
</dbReference>
<keyword evidence="2" id="KW-0229">DNA integration</keyword>
<dbReference type="InterPro" id="IPR011010">
    <property type="entry name" value="DNA_brk_join_enz"/>
</dbReference>
<evidence type="ECO:0000259" key="6">
    <source>
        <dbReference type="PROSITE" id="PS51898"/>
    </source>
</evidence>
<feature type="domain" description="Core-binding (CB)" evidence="7">
    <location>
        <begin position="86"/>
        <end position="159"/>
    </location>
</feature>
<keyword evidence="9" id="KW-1185">Reference proteome</keyword>
<keyword evidence="3 5" id="KW-0238">DNA-binding</keyword>
<dbReference type="PANTHER" id="PTHR30629:SF2">
    <property type="entry name" value="PROPHAGE INTEGRASE INTS-RELATED"/>
    <property type="match status" value="1"/>
</dbReference>
<comment type="similarity">
    <text evidence="1">Belongs to the 'phage' integrase family.</text>
</comment>